<protein>
    <recommendedName>
        <fullName evidence="10">Odorant receptor</fullName>
    </recommendedName>
</protein>
<dbReference type="PANTHER" id="PTHR21137">
    <property type="entry name" value="ODORANT RECEPTOR"/>
    <property type="match status" value="1"/>
</dbReference>
<evidence type="ECO:0000256" key="8">
    <source>
        <dbReference type="ARBA" id="ARBA00023170"/>
    </source>
</evidence>
<keyword evidence="4 10" id="KW-0812">Transmembrane</keyword>
<feature type="region of interest" description="Disordered" evidence="11">
    <location>
        <begin position="1"/>
        <end position="42"/>
    </location>
</feature>
<keyword evidence="6 10" id="KW-1133">Transmembrane helix</keyword>
<evidence type="ECO:0000256" key="11">
    <source>
        <dbReference type="SAM" id="MobiDB-lite"/>
    </source>
</evidence>
<dbReference type="Pfam" id="PF02949">
    <property type="entry name" value="7tm_6"/>
    <property type="match status" value="1"/>
</dbReference>
<evidence type="ECO:0000256" key="1">
    <source>
        <dbReference type="ARBA" id="ARBA00004651"/>
    </source>
</evidence>
<evidence type="ECO:0000256" key="3">
    <source>
        <dbReference type="ARBA" id="ARBA00022606"/>
    </source>
</evidence>
<keyword evidence="5 10" id="KW-0552">Olfaction</keyword>
<dbReference type="InterPro" id="IPR004117">
    <property type="entry name" value="7tm6_olfct_rcpt"/>
</dbReference>
<dbReference type="PANTHER" id="PTHR21137:SF35">
    <property type="entry name" value="ODORANT RECEPTOR 19A-RELATED"/>
    <property type="match status" value="1"/>
</dbReference>
<comment type="caution">
    <text evidence="12">The sequence shown here is derived from an EMBL/GenBank/DDBJ whole genome shotgun (WGS) entry which is preliminary data.</text>
</comment>
<proteinExistence type="inferred from homology"/>
<gene>
    <name evidence="12" type="ORF">PR048_000525</name>
</gene>
<comment type="subcellular location">
    <subcellularLocation>
        <location evidence="1 10">Cell membrane</location>
        <topology evidence="1 10">Multi-pass membrane protein</topology>
    </subcellularLocation>
</comment>
<evidence type="ECO:0000313" key="12">
    <source>
        <dbReference type="EMBL" id="KAJ8895200.1"/>
    </source>
</evidence>
<name>A0ABQ9IEW8_9NEOP</name>
<feature type="transmembrane region" description="Helical" evidence="10">
    <location>
        <begin position="265"/>
        <end position="284"/>
    </location>
</feature>
<evidence type="ECO:0000256" key="5">
    <source>
        <dbReference type="ARBA" id="ARBA00022725"/>
    </source>
</evidence>
<evidence type="ECO:0000256" key="10">
    <source>
        <dbReference type="RuleBase" id="RU351113"/>
    </source>
</evidence>
<evidence type="ECO:0000313" key="13">
    <source>
        <dbReference type="Proteomes" id="UP001159363"/>
    </source>
</evidence>
<keyword evidence="2" id="KW-1003">Cell membrane</keyword>
<feature type="transmembrane region" description="Helical" evidence="10">
    <location>
        <begin position="198"/>
        <end position="219"/>
    </location>
</feature>
<comment type="similarity">
    <text evidence="10">Belongs to the insect chemoreceptor superfamily. Heteromeric odorant receptor channel (TC 1.A.69) family.</text>
</comment>
<evidence type="ECO:0000256" key="2">
    <source>
        <dbReference type="ARBA" id="ARBA00022475"/>
    </source>
</evidence>
<keyword evidence="3 10" id="KW-0716">Sensory transduction</keyword>
<evidence type="ECO:0000256" key="7">
    <source>
        <dbReference type="ARBA" id="ARBA00023136"/>
    </source>
</evidence>
<evidence type="ECO:0000256" key="9">
    <source>
        <dbReference type="ARBA" id="ARBA00023224"/>
    </source>
</evidence>
<evidence type="ECO:0000256" key="6">
    <source>
        <dbReference type="ARBA" id="ARBA00022989"/>
    </source>
</evidence>
<organism evidence="12 13">
    <name type="scientific">Dryococelus australis</name>
    <dbReference type="NCBI Taxonomy" id="614101"/>
    <lineage>
        <taxon>Eukaryota</taxon>
        <taxon>Metazoa</taxon>
        <taxon>Ecdysozoa</taxon>
        <taxon>Arthropoda</taxon>
        <taxon>Hexapoda</taxon>
        <taxon>Insecta</taxon>
        <taxon>Pterygota</taxon>
        <taxon>Neoptera</taxon>
        <taxon>Polyneoptera</taxon>
        <taxon>Phasmatodea</taxon>
        <taxon>Verophasmatodea</taxon>
        <taxon>Anareolatae</taxon>
        <taxon>Phasmatidae</taxon>
        <taxon>Eurycanthinae</taxon>
        <taxon>Dryococelus</taxon>
    </lineage>
</organism>
<evidence type="ECO:0000256" key="4">
    <source>
        <dbReference type="ARBA" id="ARBA00022692"/>
    </source>
</evidence>
<dbReference type="EMBL" id="JARBHB010000001">
    <property type="protein sequence ID" value="KAJ8895200.1"/>
    <property type="molecule type" value="Genomic_DNA"/>
</dbReference>
<dbReference type="Proteomes" id="UP001159363">
    <property type="component" value="Chromosome 1"/>
</dbReference>
<keyword evidence="13" id="KW-1185">Reference proteome</keyword>
<comment type="caution">
    <text evidence="10">Lacks conserved residue(s) required for the propagation of feature annotation.</text>
</comment>
<sequence length="435" mass="48519">MLRTRQENAVQSLELPIRHSTPAGGESEAGMEEESAEAGVISEKKNDGEKLVLAVLGTRPFVLSEYVYVDVLGRLNAYFTFQAPLHSIIRGFMGITGLLLRAGENGITPKSPPANGHVHHVPPRPNIRATPPAFKPRPNNTCGEGWLRRNEYKRGTKEHPEKTSTLLGMYALSRGSLSLNEISVPSLKEMEAHNPRMIACLCHLVFTVFVIGLFCFFGTRITEKEGFSRESPVSPALSFRRRSTLTSITLIGSLDLAVKSRSNLFTHLIFMHLLTTVIELLVVWPADWIMVLWNASAGFVCMIHATSHYDTTPRIVRTAQELVTHVWKLIVGTKGNVQNALQQYEHMHQLAVALTPGCSEQVNDIAYTTNWILFSQAFKRALLMIMIRSQKPVYITAGMFGVLSFSTFAGVGSIAQLFYVIMHLKLMKTDRTLNR</sequence>
<feature type="transmembrane region" description="Helical" evidence="10">
    <location>
        <begin position="393"/>
        <end position="421"/>
    </location>
</feature>
<accession>A0ABQ9IEW8</accession>
<reference evidence="12 13" key="1">
    <citation type="submission" date="2023-02" db="EMBL/GenBank/DDBJ databases">
        <title>LHISI_Scaffold_Assembly.</title>
        <authorList>
            <person name="Stuart O.P."/>
            <person name="Cleave R."/>
            <person name="Magrath M.J.L."/>
            <person name="Mikheyev A.S."/>
        </authorList>
    </citation>
    <scope>NUCLEOTIDE SEQUENCE [LARGE SCALE GENOMIC DNA]</scope>
    <source>
        <strain evidence="12">Daus_M_001</strain>
        <tissue evidence="12">Leg muscle</tissue>
    </source>
</reference>
<keyword evidence="9 10" id="KW-0807">Transducer</keyword>
<keyword evidence="7 10" id="KW-0472">Membrane</keyword>
<keyword evidence="8 10" id="KW-0675">Receptor</keyword>